<dbReference type="GO" id="GO:0003677">
    <property type="term" value="F:DNA binding"/>
    <property type="evidence" value="ECO:0007669"/>
    <property type="project" value="InterPro"/>
</dbReference>
<dbReference type="SMART" id="SM00490">
    <property type="entry name" value="HELICc"/>
    <property type="match status" value="1"/>
</dbReference>
<dbReference type="Gene3D" id="3.40.50.300">
    <property type="entry name" value="P-loop containing nucleotide triphosphate hydrolases"/>
    <property type="match status" value="2"/>
</dbReference>
<dbReference type="GO" id="GO:0016787">
    <property type="term" value="F:hydrolase activity"/>
    <property type="evidence" value="ECO:0007669"/>
    <property type="project" value="UniProtKB-KW"/>
</dbReference>
<evidence type="ECO:0000313" key="5">
    <source>
        <dbReference type="EMBL" id="AEA07070.1"/>
    </source>
</evidence>
<protein>
    <submittedName>
        <fullName evidence="5">D6/D11-like helicase</fullName>
        <ecNumber evidence="5">3.6.1.-</ecNumber>
    </submittedName>
</protein>
<dbReference type="PANTHER" id="PTHR10799">
    <property type="entry name" value="SNF2/RAD54 HELICASE FAMILY"/>
    <property type="match status" value="1"/>
</dbReference>
<keyword evidence="6" id="KW-1185">Reference proteome</keyword>
<dbReference type="SMART" id="SM00487">
    <property type="entry name" value="DEXDc"/>
    <property type="match status" value="1"/>
</dbReference>
<reference evidence="5 6" key="1">
    <citation type="journal article" date="2011" name="Environ. Microbiol.">
        <title>Lausannevirus, a giant amoebal virus encoding histone doublets.</title>
        <authorList>
            <person name="Thomas V."/>
            <person name="Bertelli C."/>
            <person name="Collyn F."/>
            <person name="Casson N."/>
            <person name="Telenti A."/>
            <person name="Goesmann A."/>
            <person name="Croxatto A."/>
            <person name="Greub G."/>
        </authorList>
    </citation>
    <scope>NUCLEOTIDE SEQUENCE [LARGE SCALE GENOMIC DNA]</scope>
    <source>
        <strain evidence="5">7715</strain>
    </source>
</reference>
<evidence type="ECO:0000313" key="6">
    <source>
        <dbReference type="Proteomes" id="UP000203366"/>
    </source>
</evidence>
<feature type="region of interest" description="Disordered" evidence="2">
    <location>
        <begin position="732"/>
        <end position="753"/>
    </location>
</feature>
<dbReference type="InterPro" id="IPR027417">
    <property type="entry name" value="P-loop_NTPase"/>
</dbReference>
<dbReference type="Pfam" id="PF00271">
    <property type="entry name" value="Helicase_C"/>
    <property type="match status" value="1"/>
</dbReference>
<feature type="domain" description="Helicase ATP-binding" evidence="3">
    <location>
        <begin position="55"/>
        <end position="231"/>
    </location>
</feature>
<evidence type="ECO:0000256" key="1">
    <source>
        <dbReference type="ARBA" id="ARBA00022801"/>
    </source>
</evidence>
<evidence type="ECO:0000259" key="3">
    <source>
        <dbReference type="PROSITE" id="PS51192"/>
    </source>
</evidence>
<proteinExistence type="predicted"/>
<dbReference type="RefSeq" id="YP_004347182.1">
    <property type="nucleotide sequence ID" value="NC_015326.1"/>
</dbReference>
<name>F2WLE7_9VIRU</name>
<feature type="region of interest" description="Disordered" evidence="2">
    <location>
        <begin position="666"/>
        <end position="694"/>
    </location>
</feature>
<dbReference type="InterPro" id="IPR049730">
    <property type="entry name" value="SNF2/RAD54-like_C"/>
</dbReference>
<dbReference type="Pfam" id="PF04851">
    <property type="entry name" value="ResIII"/>
    <property type="match status" value="1"/>
</dbReference>
<organism evidence="5 6">
    <name type="scientific">Lausannevirus</name>
    <dbReference type="NCBI Taxonomy" id="999883"/>
    <lineage>
        <taxon>Viruses</taxon>
        <taxon>Varidnaviria</taxon>
        <taxon>Bamfordvirae</taxon>
        <taxon>Nucleocytoviricota</taxon>
        <taxon>Megaviricetes</taxon>
        <taxon>Pimascovirales</taxon>
        <taxon>Pimascovirales incertae sedis</taxon>
        <taxon>Marseilleviridae</taxon>
        <taxon>Losannavirus</taxon>
        <taxon>Losannavirus lausannense</taxon>
    </lineage>
</organism>
<dbReference type="PROSITE" id="PS51192">
    <property type="entry name" value="HELICASE_ATP_BIND_1"/>
    <property type="match status" value="1"/>
</dbReference>
<dbReference type="OrthoDB" id="1508at10239"/>
<feature type="compositionally biased region" description="Basic residues" evidence="2">
    <location>
        <begin position="674"/>
        <end position="683"/>
    </location>
</feature>
<feature type="compositionally biased region" description="Basic and acidic residues" evidence="2">
    <location>
        <begin position="734"/>
        <end position="747"/>
    </location>
</feature>
<dbReference type="GO" id="GO:0004386">
    <property type="term" value="F:helicase activity"/>
    <property type="evidence" value="ECO:0007669"/>
    <property type="project" value="UniProtKB-KW"/>
</dbReference>
<gene>
    <name evidence="5" type="ORF">LAU_0219</name>
</gene>
<dbReference type="InterPro" id="IPR006935">
    <property type="entry name" value="Helicase/UvrB_N"/>
</dbReference>
<keyword evidence="5" id="KW-0547">Nucleotide-binding</keyword>
<dbReference type="Proteomes" id="UP000203366">
    <property type="component" value="Segment"/>
</dbReference>
<keyword evidence="1 5" id="KW-0378">Hydrolase</keyword>
<dbReference type="InterPro" id="IPR001650">
    <property type="entry name" value="Helicase_C-like"/>
</dbReference>
<dbReference type="EMBL" id="HQ113105">
    <property type="protein sequence ID" value="AEA07070.1"/>
    <property type="molecule type" value="Genomic_DNA"/>
</dbReference>
<sequence length="804" mass="91127">MLILLVKFLSLLMLSKAEILKWTPKEEKGGLTMEELCLPRKFSLQMHQLFVEDYMGPESDHKRILLFHGLGSGKTCETIRIAEANLKKNKKKVLVLLPASLEANFFGELLSECTGDIYISKKDREYLRKKPDSERAQEAVSSAKKKIKKKYDVMSYQKFYLDSKKGKMDLGDYQLLVIDEVQNILGKLWYEALMKELHKAPKELKIVLLSATPIFDDEIEIAKTLNILKLDNDPFILQTFKNRYLKSEGGKVVTNNMDEFKNRIQGLVSYVRGADPAAYPKVKGPKTLVCKMGEFQEKSYSKYESAPKELRKKNLEYNNSIYKAERQASNLVYPNGSCGSAGKKSETDEMWKMPKLEKYSCKFATLVKKLKKDKRLAFVYSNFVNYGGAASIAKALEANGFSKYGTKDKKPKYALFTGSETKEERERVVRAFNRPKNVDGSVIQVMIGSKSIAEGVSLLRVRQVHIIDPFFNSSTIDQAIGRAVRFCSQKDLPEGERDVEVWLYRARGEHGRKLVDDKIYDEIVEPKKVVAEGFLQALKEAAVDCKIFRKANGGKIECFKPSKDFVVPKEATFAQKKTEQLPRLVFKTGVTTVSGTAEKKKSFLDALSENKERGIKVSWNTTTETKEIGEKRKRAVLRWLAKNGVTGVDVELREMASSALSFGTRVQGNPKEVKGKRIPKRKNPYPGCPATRRPVMDQRTGEEKCAENKEIRFMKSGVKCCYAKRKGAAPTKRKTAESPEYQVERKTTSNRLKSTSQGLQINGKNCQEYKLLELKDFARKFGVGVSGTKEQICARLEKTTVRLS</sequence>
<evidence type="ECO:0000256" key="2">
    <source>
        <dbReference type="SAM" id="MobiDB-lite"/>
    </source>
</evidence>
<dbReference type="CDD" id="cd18793">
    <property type="entry name" value="SF2_C_SNF"/>
    <property type="match status" value="1"/>
</dbReference>
<dbReference type="EC" id="3.6.1.-" evidence="5"/>
<dbReference type="GO" id="GO:0005524">
    <property type="term" value="F:ATP binding"/>
    <property type="evidence" value="ECO:0007669"/>
    <property type="project" value="InterPro"/>
</dbReference>
<keyword evidence="5" id="KW-0067">ATP-binding</keyword>
<dbReference type="InterPro" id="IPR014001">
    <property type="entry name" value="Helicase_ATP-bd"/>
</dbReference>
<keyword evidence="5" id="KW-0347">Helicase</keyword>
<dbReference type="PROSITE" id="PS51194">
    <property type="entry name" value="HELICASE_CTER"/>
    <property type="match status" value="1"/>
</dbReference>
<feature type="domain" description="Helicase C-terminal" evidence="4">
    <location>
        <begin position="362"/>
        <end position="542"/>
    </location>
</feature>
<accession>F2WLE7</accession>
<dbReference type="KEGG" id="vg:10399802"/>
<dbReference type="SUPFAM" id="SSF52540">
    <property type="entry name" value="P-loop containing nucleoside triphosphate hydrolases"/>
    <property type="match status" value="1"/>
</dbReference>
<dbReference type="GeneID" id="10399802"/>
<evidence type="ECO:0000259" key="4">
    <source>
        <dbReference type="PROSITE" id="PS51194"/>
    </source>
</evidence>